<dbReference type="Gene3D" id="3.90.1150.10">
    <property type="entry name" value="Aspartate Aminotransferase, domain 1"/>
    <property type="match status" value="1"/>
</dbReference>
<dbReference type="InterPro" id="IPR015421">
    <property type="entry name" value="PyrdxlP-dep_Trfase_major"/>
</dbReference>
<evidence type="ECO:0000256" key="5">
    <source>
        <dbReference type="ARBA" id="ARBA00022898"/>
    </source>
</evidence>
<dbReference type="Proteomes" id="UP000265515">
    <property type="component" value="Unassembled WGS sequence"/>
</dbReference>
<feature type="region of interest" description="Disordered" evidence="6">
    <location>
        <begin position="1"/>
        <end position="40"/>
    </location>
</feature>
<comment type="cofactor">
    <cofactor evidence="1">
        <name>pyridoxal 5'-phosphate</name>
        <dbReference type="ChEBI" id="CHEBI:597326"/>
    </cofactor>
</comment>
<dbReference type="SUPFAM" id="SSF53383">
    <property type="entry name" value="PLP-dependent transferases"/>
    <property type="match status" value="1"/>
</dbReference>
<dbReference type="EMBL" id="BFEA01000035">
    <property type="protein sequence ID" value="GBG63068.1"/>
    <property type="molecule type" value="Genomic_DNA"/>
</dbReference>
<evidence type="ECO:0000256" key="6">
    <source>
        <dbReference type="SAM" id="MobiDB-lite"/>
    </source>
</evidence>
<evidence type="ECO:0000259" key="7">
    <source>
        <dbReference type="Pfam" id="PF00155"/>
    </source>
</evidence>
<dbReference type="Gramene" id="GBG63068">
    <property type="protein sequence ID" value="GBG63068"/>
    <property type="gene ID" value="CBR_g36553"/>
</dbReference>
<dbReference type="GO" id="GO:0016212">
    <property type="term" value="F:kynurenine-oxoglutarate transaminase activity"/>
    <property type="evidence" value="ECO:0007669"/>
    <property type="project" value="TreeGrafter"/>
</dbReference>
<dbReference type="FunFam" id="3.40.640.10:FF:000033">
    <property type="entry name" value="Aspartate aminotransferase"/>
    <property type="match status" value="1"/>
</dbReference>
<sequence>MGTDGGSRRSVEEVQQSRHQSPSDLKSATPVDDGHANPVPWHQSMLSARALKELGGGTSFFSQQMALFRSTPNLINLGLGAPGYEGSSVARQAAADVMNASMTGVGADQAIPMLNQYSATSGLRSLRFALSSFYKRQFNAEYDPDREIVVTSSGTEAVTAAFFSILNPGDKVVVPQPAWPWYFPNLRLAGGVPIPMTLKAPDFRIDLVELRELVEREEPKMLVLNTPHNPTGHALTREELEGVAQILADRRILVLFDEVYQNIVFPPAEHLRISSFPGMRERTISIGSGGKLYGLTGWRVGWAVGPPQLIRAIDMVHQHSTVCAPVPLQHGIGAALDAEDGSFGGVVQLHAGSYAILKAAFEAIPGVHVCPSDGGYFFTLDIAATGMLAEEFCEIMLKEVGVGVVPMSAFYATLSDSATAKNLVRVSACQRRSQVEEAARRILKFCSAKSRKEDSEA</sequence>
<evidence type="ECO:0000256" key="1">
    <source>
        <dbReference type="ARBA" id="ARBA00001933"/>
    </source>
</evidence>
<gene>
    <name evidence="8" type="ORF">CBR_g36553</name>
</gene>
<name>A0A388JZ52_CHABU</name>
<dbReference type="GO" id="GO:0005739">
    <property type="term" value="C:mitochondrion"/>
    <property type="evidence" value="ECO:0007669"/>
    <property type="project" value="TreeGrafter"/>
</dbReference>
<dbReference type="InterPro" id="IPR015424">
    <property type="entry name" value="PyrdxlP-dep_Trfase"/>
</dbReference>
<proteinExistence type="inferred from homology"/>
<evidence type="ECO:0000313" key="8">
    <source>
        <dbReference type="EMBL" id="GBG63068.1"/>
    </source>
</evidence>
<keyword evidence="9" id="KW-1185">Reference proteome</keyword>
<dbReference type="GO" id="GO:0004069">
    <property type="term" value="F:L-aspartate:2-oxoglutarate aminotransferase activity"/>
    <property type="evidence" value="ECO:0007669"/>
    <property type="project" value="UniProtKB-ARBA"/>
</dbReference>
<dbReference type="CDD" id="cd00609">
    <property type="entry name" value="AAT_like"/>
    <property type="match status" value="1"/>
</dbReference>
<keyword evidence="4" id="KW-0808">Transferase</keyword>
<feature type="domain" description="Aminotransferase class I/classII large" evidence="7">
    <location>
        <begin position="73"/>
        <end position="442"/>
    </location>
</feature>
<dbReference type="Pfam" id="PF00155">
    <property type="entry name" value="Aminotran_1_2"/>
    <property type="match status" value="1"/>
</dbReference>
<feature type="compositionally biased region" description="Polar residues" evidence="6">
    <location>
        <begin position="17"/>
        <end position="26"/>
    </location>
</feature>
<dbReference type="InterPro" id="IPR015422">
    <property type="entry name" value="PyrdxlP-dep_Trfase_small"/>
</dbReference>
<dbReference type="GO" id="GO:0030170">
    <property type="term" value="F:pyridoxal phosphate binding"/>
    <property type="evidence" value="ECO:0007669"/>
    <property type="project" value="InterPro"/>
</dbReference>
<dbReference type="GO" id="GO:0033854">
    <property type="term" value="F:glutamate-prephenate aminotransferase activity"/>
    <property type="evidence" value="ECO:0007669"/>
    <property type="project" value="UniProtKB-ARBA"/>
</dbReference>
<dbReference type="OrthoDB" id="2414662at2759"/>
<dbReference type="InterPro" id="IPR051326">
    <property type="entry name" value="Kynurenine-oxoglutarate_AT"/>
</dbReference>
<dbReference type="InterPro" id="IPR004839">
    <property type="entry name" value="Aminotransferase_I/II_large"/>
</dbReference>
<dbReference type="PANTHER" id="PTHR43807:SF20">
    <property type="entry name" value="FI04487P"/>
    <property type="match status" value="1"/>
</dbReference>
<comment type="caution">
    <text evidence="8">The sequence shown here is derived from an EMBL/GenBank/DDBJ whole genome shotgun (WGS) entry which is preliminary data.</text>
</comment>
<protein>
    <recommendedName>
        <fullName evidence="7">Aminotransferase class I/classII large domain-containing protein</fullName>
    </recommendedName>
</protein>
<evidence type="ECO:0000313" key="9">
    <source>
        <dbReference type="Proteomes" id="UP000265515"/>
    </source>
</evidence>
<evidence type="ECO:0000256" key="2">
    <source>
        <dbReference type="ARBA" id="ARBA00007441"/>
    </source>
</evidence>
<dbReference type="STRING" id="69332.A0A388JZ52"/>
<organism evidence="8 9">
    <name type="scientific">Chara braunii</name>
    <name type="common">Braun's stonewort</name>
    <dbReference type="NCBI Taxonomy" id="69332"/>
    <lineage>
        <taxon>Eukaryota</taxon>
        <taxon>Viridiplantae</taxon>
        <taxon>Streptophyta</taxon>
        <taxon>Charophyceae</taxon>
        <taxon>Charales</taxon>
        <taxon>Characeae</taxon>
        <taxon>Chara</taxon>
    </lineage>
</organism>
<dbReference type="AlphaFoldDB" id="A0A388JZ52"/>
<evidence type="ECO:0000256" key="3">
    <source>
        <dbReference type="ARBA" id="ARBA00022576"/>
    </source>
</evidence>
<keyword evidence="3" id="KW-0032">Aminotransferase</keyword>
<dbReference type="GO" id="GO:0033853">
    <property type="term" value="F:aspartate-prephenate aminotransferase activity"/>
    <property type="evidence" value="ECO:0007669"/>
    <property type="project" value="UniProtKB-ARBA"/>
</dbReference>
<dbReference type="GO" id="GO:0009095">
    <property type="term" value="P:aromatic amino acid family biosynthetic process, prephenate pathway"/>
    <property type="evidence" value="ECO:0007669"/>
    <property type="project" value="UniProtKB-ARBA"/>
</dbReference>
<dbReference type="PANTHER" id="PTHR43807">
    <property type="entry name" value="FI04487P"/>
    <property type="match status" value="1"/>
</dbReference>
<accession>A0A388JZ52</accession>
<keyword evidence="5" id="KW-0663">Pyridoxal phosphate</keyword>
<feature type="compositionally biased region" description="Basic and acidic residues" evidence="6">
    <location>
        <begin position="1"/>
        <end position="16"/>
    </location>
</feature>
<dbReference type="Gene3D" id="3.40.640.10">
    <property type="entry name" value="Type I PLP-dependent aspartate aminotransferase-like (Major domain)"/>
    <property type="match status" value="1"/>
</dbReference>
<reference evidence="8 9" key="1">
    <citation type="journal article" date="2018" name="Cell">
        <title>The Chara Genome: Secondary Complexity and Implications for Plant Terrestrialization.</title>
        <authorList>
            <person name="Nishiyama T."/>
            <person name="Sakayama H."/>
            <person name="Vries J.D."/>
            <person name="Buschmann H."/>
            <person name="Saint-Marcoux D."/>
            <person name="Ullrich K.K."/>
            <person name="Haas F.B."/>
            <person name="Vanderstraeten L."/>
            <person name="Becker D."/>
            <person name="Lang D."/>
            <person name="Vosolsobe S."/>
            <person name="Rombauts S."/>
            <person name="Wilhelmsson P.K.I."/>
            <person name="Janitza P."/>
            <person name="Kern R."/>
            <person name="Heyl A."/>
            <person name="Rumpler F."/>
            <person name="Villalobos L.I.A.C."/>
            <person name="Clay J.M."/>
            <person name="Skokan R."/>
            <person name="Toyoda A."/>
            <person name="Suzuki Y."/>
            <person name="Kagoshima H."/>
            <person name="Schijlen E."/>
            <person name="Tajeshwar N."/>
            <person name="Catarino B."/>
            <person name="Hetherington A.J."/>
            <person name="Saltykova A."/>
            <person name="Bonnot C."/>
            <person name="Breuninger H."/>
            <person name="Symeonidi A."/>
            <person name="Radhakrishnan G.V."/>
            <person name="Van Nieuwerburgh F."/>
            <person name="Deforce D."/>
            <person name="Chang C."/>
            <person name="Karol K.G."/>
            <person name="Hedrich R."/>
            <person name="Ulvskov P."/>
            <person name="Glockner G."/>
            <person name="Delwiche C.F."/>
            <person name="Petrasek J."/>
            <person name="Van de Peer Y."/>
            <person name="Friml J."/>
            <person name="Beilby M."/>
            <person name="Dolan L."/>
            <person name="Kohara Y."/>
            <person name="Sugano S."/>
            <person name="Fujiyama A."/>
            <person name="Delaux P.-M."/>
            <person name="Quint M."/>
            <person name="TheiBen G."/>
            <person name="Hagemann M."/>
            <person name="Harholt J."/>
            <person name="Dunand C."/>
            <person name="Zachgo S."/>
            <person name="Langdale J."/>
            <person name="Maumus F."/>
            <person name="Straeten D.V.D."/>
            <person name="Gould S.B."/>
            <person name="Rensing S.A."/>
        </authorList>
    </citation>
    <scope>NUCLEOTIDE SEQUENCE [LARGE SCALE GENOMIC DNA]</scope>
    <source>
        <strain evidence="8 9">S276</strain>
    </source>
</reference>
<comment type="similarity">
    <text evidence="2">Belongs to the class-I pyridoxal-phosphate-dependent aminotransferase family.</text>
</comment>
<evidence type="ECO:0000256" key="4">
    <source>
        <dbReference type="ARBA" id="ARBA00022679"/>
    </source>
</evidence>